<dbReference type="RefSeq" id="WP_344510486.1">
    <property type="nucleotide sequence ID" value="NZ_BAAAQD010000025.1"/>
</dbReference>
<name>A0ABN2CAF4_9ACTN</name>
<evidence type="ECO:0000313" key="2">
    <source>
        <dbReference type="Proteomes" id="UP001501470"/>
    </source>
</evidence>
<keyword evidence="2" id="KW-1185">Reference proteome</keyword>
<accession>A0ABN2CAF4</accession>
<gene>
    <name evidence="1" type="ORF">GCM10009827_090370</name>
</gene>
<dbReference type="EMBL" id="BAAAQD010000025">
    <property type="protein sequence ID" value="GAA1555519.1"/>
    <property type="molecule type" value="Genomic_DNA"/>
</dbReference>
<sequence>MTDDLASLLARLPRLTGLEHDRLVVTVEQRGDPAAIGPLRERVGEAPGEALFGLHHALVRLTGHDPVLPLDRDAWPHAVRMAWAAWTPATEARPRVEDVEPLGDDRARLVVADGRGVVGIDYDPTPPGSTWPRWFKSLLVGGSPLYGVGSDCGTCETTLHLIGWPERPAAALSQLVRKRLGDVTALDRDVLDAVAPLLTGLRSGHYLAALADLDLELVNDPAASWCLRRHELRVDEEPFDVPEVDWPGTGHLQLRTTVPGVRPTFAVVLPSQDLAAVDPRTVAAHTARIAAGERPTAVVTAWVEDRDVRMDHPERFFVGVILDGHHKLVAYARHGVPARVLLLCRVEDSWGPPADRTAFLRAVLDSMVG</sequence>
<proteinExistence type="predicted"/>
<comment type="caution">
    <text evidence="1">The sequence shown here is derived from an EMBL/GenBank/DDBJ whole genome shotgun (WGS) entry which is preliminary data.</text>
</comment>
<reference evidence="1 2" key="1">
    <citation type="journal article" date="2019" name="Int. J. Syst. Evol. Microbiol.">
        <title>The Global Catalogue of Microorganisms (GCM) 10K type strain sequencing project: providing services to taxonomists for standard genome sequencing and annotation.</title>
        <authorList>
            <consortium name="The Broad Institute Genomics Platform"/>
            <consortium name="The Broad Institute Genome Sequencing Center for Infectious Disease"/>
            <person name="Wu L."/>
            <person name="Ma J."/>
        </authorList>
    </citation>
    <scope>NUCLEOTIDE SEQUENCE [LARGE SCALE GENOMIC DNA]</scope>
    <source>
        <strain evidence="1 2">JCM 15933</strain>
    </source>
</reference>
<evidence type="ECO:0000313" key="1">
    <source>
        <dbReference type="EMBL" id="GAA1555519.1"/>
    </source>
</evidence>
<organism evidence="1 2">
    <name type="scientific">Dactylosporangium maewongense</name>
    <dbReference type="NCBI Taxonomy" id="634393"/>
    <lineage>
        <taxon>Bacteria</taxon>
        <taxon>Bacillati</taxon>
        <taxon>Actinomycetota</taxon>
        <taxon>Actinomycetes</taxon>
        <taxon>Micromonosporales</taxon>
        <taxon>Micromonosporaceae</taxon>
        <taxon>Dactylosporangium</taxon>
    </lineage>
</organism>
<dbReference type="Proteomes" id="UP001501470">
    <property type="component" value="Unassembled WGS sequence"/>
</dbReference>
<protein>
    <submittedName>
        <fullName evidence="1">Uncharacterized protein</fullName>
    </submittedName>
</protein>